<accession>F2DTK2</accession>
<name>F2DTK2_HORVV</name>
<protein>
    <submittedName>
        <fullName evidence="5">Predicted protein</fullName>
    </submittedName>
</protein>
<dbReference type="InterPro" id="IPR011992">
    <property type="entry name" value="EF-hand-dom_pair"/>
</dbReference>
<feature type="domain" description="EF-hand" evidence="4">
    <location>
        <begin position="234"/>
        <end position="269"/>
    </location>
</feature>
<proteinExistence type="evidence at transcript level"/>
<evidence type="ECO:0000313" key="5">
    <source>
        <dbReference type="EMBL" id="BAJ98423.1"/>
    </source>
</evidence>
<organism evidence="5">
    <name type="scientific">Hordeum vulgare subsp. vulgare</name>
    <name type="common">Domesticated barley</name>
    <dbReference type="NCBI Taxonomy" id="112509"/>
    <lineage>
        <taxon>Eukaryota</taxon>
        <taxon>Viridiplantae</taxon>
        <taxon>Streptophyta</taxon>
        <taxon>Embryophyta</taxon>
        <taxon>Tracheophyta</taxon>
        <taxon>Spermatophyta</taxon>
        <taxon>Magnoliopsida</taxon>
        <taxon>Liliopsida</taxon>
        <taxon>Poales</taxon>
        <taxon>Poaceae</taxon>
        <taxon>BOP clade</taxon>
        <taxon>Pooideae</taxon>
        <taxon>Triticodae</taxon>
        <taxon>Triticeae</taxon>
        <taxon>Hordeinae</taxon>
        <taxon>Hordeum</taxon>
    </lineage>
</organism>
<dbReference type="Gene3D" id="1.10.238.10">
    <property type="entry name" value="EF-hand"/>
    <property type="match status" value="3"/>
</dbReference>
<dbReference type="PROSITE" id="PS00018">
    <property type="entry name" value="EF_HAND_1"/>
    <property type="match status" value="2"/>
</dbReference>
<evidence type="ECO:0000256" key="2">
    <source>
        <dbReference type="ARBA" id="ARBA00022737"/>
    </source>
</evidence>
<dbReference type="AlphaFoldDB" id="F2DTK2"/>
<dbReference type="InterPro" id="IPR039647">
    <property type="entry name" value="EF_hand_pair_protein_CML-like"/>
</dbReference>
<dbReference type="SUPFAM" id="SSF47473">
    <property type="entry name" value="EF-hand"/>
    <property type="match status" value="3"/>
</dbReference>
<evidence type="ECO:0000256" key="1">
    <source>
        <dbReference type="ARBA" id="ARBA00022723"/>
    </source>
</evidence>
<feature type="domain" description="EF-hand" evidence="4">
    <location>
        <begin position="40"/>
        <end position="75"/>
    </location>
</feature>
<dbReference type="SMART" id="SM00054">
    <property type="entry name" value="EFh"/>
    <property type="match status" value="5"/>
</dbReference>
<dbReference type="GO" id="GO:0005509">
    <property type="term" value="F:calcium ion binding"/>
    <property type="evidence" value="ECO:0007669"/>
    <property type="project" value="InterPro"/>
</dbReference>
<evidence type="ECO:0000259" key="4">
    <source>
        <dbReference type="PROSITE" id="PS50222"/>
    </source>
</evidence>
<keyword evidence="2" id="KW-0677">Repeat</keyword>
<dbReference type="PANTHER" id="PTHR10891">
    <property type="entry name" value="EF-HAND CALCIUM-BINDING DOMAIN CONTAINING PROTEIN"/>
    <property type="match status" value="1"/>
</dbReference>
<evidence type="ECO:0000256" key="3">
    <source>
        <dbReference type="ARBA" id="ARBA00022837"/>
    </source>
</evidence>
<sequence length="446" mass="51633">MAIQRRHRKGLYSQGSKRIMSQEEFGTTINAALAFIKMTATEDLIASWFKVIDLDADGWISYEVYFQFLKYYFGGASIAALDTINVRPKGDKDGKNTAVLSEDQKFMLALKDLNPFERFSRIITDQLKSIFFKYDYNKNLVFEADEVRDILEKVFELDGSELSYIMMKYFSLDASSSGSLTFEELISLILSIYFVEIVFKRRGTSASKLSELKLSFEDFSSIFTEHCFFIKLKPSQEDLRYIFDELDTDHDGFITFKQYSDFVRKYLGNGLDLSSSKYKCELDGVSAEEYAFVQAIWDELKVYFDKYDVGLKGHLAENELKNFLVEVLQETAERELNYVFWNLFRVDSDSNKEVDFNEFASFILSHAGEISLQRFHRQQPKGKVSLDGAEFYLCLSNAYSFLSTMPKEKDTVATIFNRVRGEQPLVSYAGFLNWIHHALAAKYKKQ</sequence>
<dbReference type="Pfam" id="PF13202">
    <property type="entry name" value="EF-hand_5"/>
    <property type="match status" value="2"/>
</dbReference>
<keyword evidence="3" id="KW-0106">Calcium</keyword>
<keyword evidence="1" id="KW-0479">Metal-binding</keyword>
<dbReference type="InterPro" id="IPR002048">
    <property type="entry name" value="EF_hand_dom"/>
</dbReference>
<dbReference type="PROSITE" id="PS50222">
    <property type="entry name" value="EF_HAND_2"/>
    <property type="match status" value="2"/>
</dbReference>
<dbReference type="EMBL" id="AK367220">
    <property type="protein sequence ID" value="BAJ98423.1"/>
    <property type="molecule type" value="mRNA"/>
</dbReference>
<reference evidence="5" key="1">
    <citation type="journal article" date="2011" name="Plant Physiol.">
        <title>Comprehensive sequence analysis of 24,783 barley full-length cDNAs derived from 12 clone libraries.</title>
        <authorList>
            <person name="Matsumoto T."/>
            <person name="Tanaka T."/>
            <person name="Sakai H."/>
            <person name="Amano N."/>
            <person name="Kanamori H."/>
            <person name="Kurita K."/>
            <person name="Kikuta A."/>
            <person name="Kamiya K."/>
            <person name="Yamamoto M."/>
            <person name="Ikawa H."/>
            <person name="Fujii N."/>
            <person name="Hori K."/>
            <person name="Itoh T."/>
            <person name="Sato K."/>
        </authorList>
    </citation>
    <scope>NUCLEOTIDE SEQUENCE</scope>
    <source>
        <tissue evidence="5">Shoot and root</tissue>
    </source>
</reference>
<dbReference type="InterPro" id="IPR018247">
    <property type="entry name" value="EF_Hand_1_Ca_BS"/>
</dbReference>